<dbReference type="RefSeq" id="WP_042681289.1">
    <property type="nucleotide sequence ID" value="NZ_CABKTM010000043.1"/>
</dbReference>
<organism evidence="2 3">
    <name type="scientific">Anaerosalibacter massiliensis</name>
    <dbReference type="NCBI Taxonomy" id="1347392"/>
    <lineage>
        <taxon>Bacteria</taxon>
        <taxon>Bacillati</taxon>
        <taxon>Bacillota</taxon>
        <taxon>Tissierellia</taxon>
        <taxon>Tissierellales</taxon>
        <taxon>Sporanaerobacteraceae</taxon>
        <taxon>Anaerosalibacter</taxon>
    </lineage>
</organism>
<dbReference type="Proteomes" id="UP001142078">
    <property type="component" value="Unassembled WGS sequence"/>
</dbReference>
<dbReference type="AlphaFoldDB" id="A0A9X2MG20"/>
<dbReference type="GO" id="GO:0016491">
    <property type="term" value="F:oxidoreductase activity"/>
    <property type="evidence" value="ECO:0007669"/>
    <property type="project" value="InterPro"/>
</dbReference>
<name>A0A9X2MG20_9FIRM</name>
<dbReference type="EMBL" id="JANJZL010000001">
    <property type="protein sequence ID" value="MCR2042999.1"/>
    <property type="molecule type" value="Genomic_DNA"/>
</dbReference>
<dbReference type="OrthoDB" id="9799122at2"/>
<accession>A0A9X2MG20</accession>
<gene>
    <name evidence="2" type="ORF">NSA23_02590</name>
</gene>
<dbReference type="PROSITE" id="PS00195">
    <property type="entry name" value="GLUTAREDOXIN_1"/>
    <property type="match status" value="1"/>
</dbReference>
<evidence type="ECO:0000259" key="1">
    <source>
        <dbReference type="Pfam" id="PF01323"/>
    </source>
</evidence>
<dbReference type="Gene3D" id="3.40.30.10">
    <property type="entry name" value="Glutaredoxin"/>
    <property type="match status" value="1"/>
</dbReference>
<dbReference type="InterPro" id="IPR011767">
    <property type="entry name" value="GLR_AS"/>
</dbReference>
<dbReference type="InterPro" id="IPR001853">
    <property type="entry name" value="DSBA-like_thioredoxin_dom"/>
</dbReference>
<reference evidence="2" key="1">
    <citation type="submission" date="2022-07" db="EMBL/GenBank/DDBJ databases">
        <title>Enhanced cultured diversity of the mouse gut microbiota enables custom-made synthetic communities.</title>
        <authorList>
            <person name="Afrizal A."/>
        </authorList>
    </citation>
    <scope>NUCLEOTIDE SEQUENCE</scope>
    <source>
        <strain evidence="2">DSM 29482</strain>
    </source>
</reference>
<dbReference type="Pfam" id="PF01323">
    <property type="entry name" value="DSBA"/>
    <property type="match status" value="1"/>
</dbReference>
<dbReference type="PANTHER" id="PTHR13887">
    <property type="entry name" value="GLUTATHIONE S-TRANSFERASE KAPPA"/>
    <property type="match status" value="1"/>
</dbReference>
<proteinExistence type="predicted"/>
<dbReference type="SUPFAM" id="SSF52833">
    <property type="entry name" value="Thioredoxin-like"/>
    <property type="match status" value="1"/>
</dbReference>
<protein>
    <submittedName>
        <fullName evidence="2">DsbA family protein</fullName>
    </submittedName>
</protein>
<dbReference type="InterPro" id="IPR036249">
    <property type="entry name" value="Thioredoxin-like_sf"/>
</dbReference>
<keyword evidence="3" id="KW-1185">Reference proteome</keyword>
<evidence type="ECO:0000313" key="2">
    <source>
        <dbReference type="EMBL" id="MCR2042999.1"/>
    </source>
</evidence>
<evidence type="ECO:0000313" key="3">
    <source>
        <dbReference type="Proteomes" id="UP001142078"/>
    </source>
</evidence>
<sequence>MTNVKVFFDFNCPFCFIATGIVEQLKKDGVNFFIEWIPYEQYPEIPFEGRNLYDIFSKDKTIKMFKTLGKYGSPYNISFNENVNIKFNSHRALLAREYAKSVHKYSVFSREVFKTAFVDIKNIGEESIINDIGKKVGLDVEEMNRNIDSGKYDEKLKIAYELVDKYNIEEVPTFLINDETKIINIRKYKRIKDAILEAE</sequence>
<comment type="caution">
    <text evidence="2">The sequence shown here is derived from an EMBL/GenBank/DDBJ whole genome shotgun (WGS) entry which is preliminary data.</text>
</comment>
<feature type="domain" description="DSBA-like thioredoxin" evidence="1">
    <location>
        <begin position="4"/>
        <end position="183"/>
    </location>
</feature>